<dbReference type="InterPro" id="IPR025461">
    <property type="entry name" value="ABA4-like"/>
</dbReference>
<keyword evidence="1" id="KW-0472">Membrane</keyword>
<evidence type="ECO:0000256" key="1">
    <source>
        <dbReference type="SAM" id="Phobius"/>
    </source>
</evidence>
<dbReference type="PANTHER" id="PTHR34543">
    <property type="entry name" value="PROTEIN ABA DEFICIENT 4, CHLOROPLASTIC"/>
    <property type="match status" value="1"/>
</dbReference>
<accession>A0A835S4E7</accession>
<dbReference type="PANTHER" id="PTHR34543:SF1">
    <property type="entry name" value="PROTEIN ABA DEFICIENT 4, CHLOROPLASTIC"/>
    <property type="match status" value="1"/>
</dbReference>
<organism evidence="2 3">
    <name type="scientific">Vanilla planifolia</name>
    <name type="common">Vanilla</name>
    <dbReference type="NCBI Taxonomy" id="51239"/>
    <lineage>
        <taxon>Eukaryota</taxon>
        <taxon>Viridiplantae</taxon>
        <taxon>Streptophyta</taxon>
        <taxon>Embryophyta</taxon>
        <taxon>Tracheophyta</taxon>
        <taxon>Spermatophyta</taxon>
        <taxon>Magnoliopsida</taxon>
        <taxon>Liliopsida</taxon>
        <taxon>Asparagales</taxon>
        <taxon>Orchidaceae</taxon>
        <taxon>Vanilloideae</taxon>
        <taxon>Vanilleae</taxon>
        <taxon>Vanilla</taxon>
    </lineage>
</organism>
<dbReference type="EMBL" id="JADCNM010000001">
    <property type="protein sequence ID" value="KAG0500145.1"/>
    <property type="molecule type" value="Genomic_DNA"/>
</dbReference>
<evidence type="ECO:0000313" key="2">
    <source>
        <dbReference type="EMBL" id="KAG0500145.1"/>
    </source>
</evidence>
<keyword evidence="1" id="KW-1133">Transmembrane helix</keyword>
<comment type="caution">
    <text evidence="2">The sequence shown here is derived from an EMBL/GenBank/DDBJ whole genome shotgun (WGS) entry which is preliminary data.</text>
</comment>
<reference evidence="2 3" key="1">
    <citation type="journal article" date="2020" name="Nat. Food">
        <title>A phased Vanilla planifolia genome enables genetic improvement of flavour and production.</title>
        <authorList>
            <person name="Hasing T."/>
            <person name="Tang H."/>
            <person name="Brym M."/>
            <person name="Khazi F."/>
            <person name="Huang T."/>
            <person name="Chambers A.H."/>
        </authorList>
    </citation>
    <scope>NUCLEOTIDE SEQUENCE [LARGE SCALE GENOMIC DNA]</scope>
    <source>
        <tissue evidence="2">Leaf</tissue>
    </source>
</reference>
<proteinExistence type="predicted"/>
<dbReference type="PROSITE" id="PS51257">
    <property type="entry name" value="PROKAR_LIPOPROTEIN"/>
    <property type="match status" value="1"/>
</dbReference>
<gene>
    <name evidence="2" type="ORF">HPP92_000217</name>
</gene>
<dbReference type="OrthoDB" id="196782at2759"/>
<feature type="transmembrane region" description="Helical" evidence="1">
    <location>
        <begin position="21"/>
        <end position="39"/>
    </location>
</feature>
<dbReference type="Pfam" id="PF14108">
    <property type="entry name" value="ABA4-like"/>
    <property type="match status" value="1"/>
</dbReference>
<dbReference type="AlphaFoldDB" id="A0A835S4E7"/>
<dbReference type="Proteomes" id="UP000639772">
    <property type="component" value="Chromosome 1"/>
</dbReference>
<feature type="transmembrane region" description="Helical" evidence="1">
    <location>
        <begin position="141"/>
        <end position="159"/>
    </location>
</feature>
<protein>
    <submittedName>
        <fullName evidence="2">Uncharacterized protein</fullName>
    </submittedName>
</protein>
<name>A0A835S4E7_VANPL</name>
<keyword evidence="1" id="KW-0812">Transmembrane</keyword>
<evidence type="ECO:0000313" key="3">
    <source>
        <dbReference type="Proteomes" id="UP000639772"/>
    </source>
</evidence>
<sequence length="261" mass="29329">MNHRRRRQPCADGVRTATVDFLLFYLLPALVIASCEIHLRDVFSLLLSDASSEVTVALTKAIISRKTKPRSEAFLHAMKCLKAQVLGRRVGSKAFETARQWTFLGGSALVLKGDLQKSSSNFKGFVVSASWLTSTQLASNAFTWGTVAVLPFYMLMVLSPSAALTRRATESNLPFVVLGVVYAYLLYRSWTPDTMRLMFASKYWLPELTGISKMFLNEMTMASAWIHLLAVDLYAARLSISVHFEFHIYVEENSYISLCLF</sequence>
<feature type="transmembrane region" description="Helical" evidence="1">
    <location>
        <begin position="171"/>
        <end position="190"/>
    </location>
</feature>